<comment type="caution">
    <text evidence="2">The sequence shown here is derived from an EMBL/GenBank/DDBJ whole genome shotgun (WGS) entry which is preliminary data.</text>
</comment>
<feature type="region of interest" description="Disordered" evidence="1">
    <location>
        <begin position="127"/>
        <end position="149"/>
    </location>
</feature>
<evidence type="ECO:0000313" key="2">
    <source>
        <dbReference type="EMBL" id="ORZ36063.1"/>
    </source>
</evidence>
<keyword evidence="3" id="KW-1185">Reference proteome</keyword>
<evidence type="ECO:0000256" key="1">
    <source>
        <dbReference type="SAM" id="MobiDB-lite"/>
    </source>
</evidence>
<gene>
    <name evidence="2" type="ORF">BCR44DRAFT_59879</name>
</gene>
<evidence type="ECO:0000313" key="3">
    <source>
        <dbReference type="Proteomes" id="UP000193411"/>
    </source>
</evidence>
<feature type="compositionally biased region" description="Polar residues" evidence="1">
    <location>
        <begin position="62"/>
        <end position="73"/>
    </location>
</feature>
<reference evidence="2 3" key="1">
    <citation type="submission" date="2016-07" db="EMBL/GenBank/DDBJ databases">
        <title>Pervasive Adenine N6-methylation of Active Genes in Fungi.</title>
        <authorList>
            <consortium name="DOE Joint Genome Institute"/>
            <person name="Mondo S.J."/>
            <person name="Dannebaum R.O."/>
            <person name="Kuo R.C."/>
            <person name="Labutti K."/>
            <person name="Haridas S."/>
            <person name="Kuo A."/>
            <person name="Salamov A."/>
            <person name="Ahrendt S.R."/>
            <person name="Lipzen A."/>
            <person name="Sullivan W."/>
            <person name="Andreopoulos W.B."/>
            <person name="Clum A."/>
            <person name="Lindquist E."/>
            <person name="Daum C."/>
            <person name="Ramamoorthy G.K."/>
            <person name="Gryganskyi A."/>
            <person name="Culley D."/>
            <person name="Magnuson J.K."/>
            <person name="James T.Y."/>
            <person name="O'Malley M.A."/>
            <person name="Stajich J.E."/>
            <person name="Spatafora J.W."/>
            <person name="Visel A."/>
            <person name="Grigoriev I.V."/>
        </authorList>
    </citation>
    <scope>NUCLEOTIDE SEQUENCE [LARGE SCALE GENOMIC DNA]</scope>
    <source>
        <strain evidence="2 3">PL171</strain>
    </source>
</reference>
<dbReference type="Proteomes" id="UP000193411">
    <property type="component" value="Unassembled WGS sequence"/>
</dbReference>
<accession>A0A1Y2HQV3</accession>
<dbReference type="EMBL" id="MCFL01000019">
    <property type="protein sequence ID" value="ORZ36063.1"/>
    <property type="molecule type" value="Genomic_DNA"/>
</dbReference>
<name>A0A1Y2HQV3_9FUNG</name>
<dbReference type="AlphaFoldDB" id="A0A1Y2HQV3"/>
<organism evidence="2 3">
    <name type="scientific">Catenaria anguillulae PL171</name>
    <dbReference type="NCBI Taxonomy" id="765915"/>
    <lineage>
        <taxon>Eukaryota</taxon>
        <taxon>Fungi</taxon>
        <taxon>Fungi incertae sedis</taxon>
        <taxon>Blastocladiomycota</taxon>
        <taxon>Blastocladiomycetes</taxon>
        <taxon>Blastocladiales</taxon>
        <taxon>Catenariaceae</taxon>
        <taxon>Catenaria</taxon>
    </lineage>
</organism>
<protein>
    <submittedName>
        <fullName evidence="2">Uncharacterized protein</fullName>
    </submittedName>
</protein>
<sequence length="149" mass="16343">MARSSMHPFCSSGKASTRHSARPLLAVTDMRPSTASMAAYRLAFMGAKPWVPHVLSIATETEVNSARSDNQLDTPVEPSLSPSVLPRKRSAPMANQVLSGPKGDAVKELNDITKRRKMVDAEIQKEMEREEEMKHAFQSSGTSTMHHPA</sequence>
<feature type="region of interest" description="Disordered" evidence="1">
    <location>
        <begin position="62"/>
        <end position="103"/>
    </location>
</feature>
<feature type="compositionally biased region" description="Low complexity" evidence="1">
    <location>
        <begin position="75"/>
        <end position="85"/>
    </location>
</feature>
<feature type="compositionally biased region" description="Polar residues" evidence="1">
    <location>
        <begin position="137"/>
        <end position="149"/>
    </location>
</feature>
<proteinExistence type="predicted"/>